<dbReference type="CDD" id="cd12954">
    <property type="entry name" value="MMP_TTHA0227_like_1"/>
    <property type="match status" value="1"/>
</dbReference>
<sequence length="144" mass="16414">MNPAQAPWMRGSYRDLHGRGIRRPTFGARLPRSRTRAGLFDSMVAAQIKRLGEAWPQLVGPVQFAVEDVPPSDPLPWDDERCALSRAFVPGHGISARIVLYRLPMQTKAHSRYELEPLIRDEMVARLAELYGRHPEDIDPFWGQ</sequence>
<dbReference type="EMBL" id="PDCH01000001">
    <property type="protein sequence ID" value="RBQ00024.1"/>
    <property type="molecule type" value="Genomic_DNA"/>
</dbReference>
<dbReference type="RefSeq" id="WP_113852684.1">
    <property type="nucleotide sequence ID" value="NZ_PDCH01000001.1"/>
</dbReference>
<comment type="caution">
    <text evidence="1">The sequence shown here is derived from an EMBL/GenBank/DDBJ whole genome shotgun (WGS) entry which is preliminary data.</text>
</comment>
<evidence type="ECO:0000313" key="2">
    <source>
        <dbReference type="Proteomes" id="UP000252345"/>
    </source>
</evidence>
<evidence type="ECO:0008006" key="3">
    <source>
        <dbReference type="Google" id="ProtNLM"/>
    </source>
</evidence>
<dbReference type="SUPFAM" id="SSF55486">
    <property type="entry name" value="Metalloproteases ('zincins'), catalytic domain"/>
    <property type="match status" value="1"/>
</dbReference>
<name>A0A366KG07_9BIFI</name>
<dbReference type="AlphaFoldDB" id="A0A366KG07"/>
<dbReference type="InterPro" id="IPR010428">
    <property type="entry name" value="Zincin_1"/>
</dbReference>
<evidence type="ECO:0000313" key="1">
    <source>
        <dbReference type="EMBL" id="RBQ00024.1"/>
    </source>
</evidence>
<proteinExistence type="predicted"/>
<dbReference type="OrthoDB" id="4966605at2"/>
<protein>
    <recommendedName>
        <fullName evidence="3">Peptidase</fullName>
    </recommendedName>
</protein>
<dbReference type="Proteomes" id="UP000252345">
    <property type="component" value="Unassembled WGS sequence"/>
</dbReference>
<keyword evidence="2" id="KW-1185">Reference proteome</keyword>
<gene>
    <name evidence="1" type="ORF">CRD59_00745</name>
</gene>
<dbReference type="InterPro" id="IPR038555">
    <property type="entry name" value="Zincin_1_sf"/>
</dbReference>
<accession>A0A366KG07</accession>
<reference evidence="1 2" key="1">
    <citation type="submission" date="2017-10" db="EMBL/GenBank/DDBJ databases">
        <title>Bifidobacterium xylocopum sp. nov. and Bifidobacterium aemilianum sp. nov., from the carpenter bee (Xylocopa violacea) digestive tract.</title>
        <authorList>
            <person name="Alberoni D."/>
            <person name="Baffoni L."/>
            <person name="Di Gioia D."/>
            <person name="Gaggia F."/>
            <person name="Biavati B."/>
        </authorList>
    </citation>
    <scope>NUCLEOTIDE SEQUENCE [LARGE SCALE GENOMIC DNA]</scope>
    <source>
        <strain evidence="1 2">XV2</strain>
    </source>
</reference>
<dbReference type="Pfam" id="PF06262">
    <property type="entry name" value="Zincin_1"/>
    <property type="match status" value="1"/>
</dbReference>
<organism evidence="1 2">
    <name type="scientific">Bifidobacterium xylocopae</name>
    <dbReference type="NCBI Taxonomy" id="2493119"/>
    <lineage>
        <taxon>Bacteria</taxon>
        <taxon>Bacillati</taxon>
        <taxon>Actinomycetota</taxon>
        <taxon>Actinomycetes</taxon>
        <taxon>Bifidobacteriales</taxon>
        <taxon>Bifidobacteriaceae</taxon>
        <taxon>Bifidobacterium</taxon>
    </lineage>
</organism>
<dbReference type="Gene3D" id="3.30.2010.20">
    <property type="match status" value="1"/>
</dbReference>